<name>A0A8S9L2L8_BRACR</name>
<gene>
    <name evidence="2" type="ORF">F2Q68_00009638</name>
</gene>
<sequence length="196" mass="21438">MGEIHGISQLARLQNLLSILFEEIPRSMGPSVGGLLETHVHEDNFLGVLGAVAPGPLGVSITGCKDFHTSFLELQTRCRDCGYLGIEALLLESIDMFSFAMIDVSSENHAEKTHSRKIRKRREQGSRVATSAKAGRYVATELTRLGRYVATELSPKLGRYVATELSPKLGHYVATELSPKFGRYVATEHVHGSVAT</sequence>
<accession>A0A8S9L2L8</accession>
<dbReference type="EMBL" id="QGKW02000717">
    <property type="protein sequence ID" value="KAF2600237.1"/>
    <property type="molecule type" value="Genomic_DNA"/>
</dbReference>
<dbReference type="AlphaFoldDB" id="A0A8S9L2L8"/>
<evidence type="ECO:0000313" key="2">
    <source>
        <dbReference type="EMBL" id="KAF2600237.1"/>
    </source>
</evidence>
<feature type="region of interest" description="Disordered" evidence="1">
    <location>
        <begin position="110"/>
        <end position="130"/>
    </location>
</feature>
<protein>
    <submittedName>
        <fullName evidence="2">Uncharacterized protein</fullName>
    </submittedName>
</protein>
<comment type="caution">
    <text evidence="2">The sequence shown here is derived from an EMBL/GenBank/DDBJ whole genome shotgun (WGS) entry which is preliminary data.</text>
</comment>
<evidence type="ECO:0000256" key="1">
    <source>
        <dbReference type="SAM" id="MobiDB-lite"/>
    </source>
</evidence>
<dbReference type="Proteomes" id="UP000712281">
    <property type="component" value="Unassembled WGS sequence"/>
</dbReference>
<reference evidence="2" key="1">
    <citation type="submission" date="2019-12" db="EMBL/GenBank/DDBJ databases">
        <title>Genome sequencing and annotation of Brassica cretica.</title>
        <authorList>
            <person name="Studholme D.J."/>
            <person name="Sarris P.F."/>
        </authorList>
    </citation>
    <scope>NUCLEOTIDE SEQUENCE</scope>
    <source>
        <strain evidence="2">PFS-001/15</strain>
        <tissue evidence="2">Leaf</tissue>
    </source>
</reference>
<evidence type="ECO:0000313" key="3">
    <source>
        <dbReference type="Proteomes" id="UP000712281"/>
    </source>
</evidence>
<proteinExistence type="predicted"/>
<organism evidence="2 3">
    <name type="scientific">Brassica cretica</name>
    <name type="common">Mustard</name>
    <dbReference type="NCBI Taxonomy" id="69181"/>
    <lineage>
        <taxon>Eukaryota</taxon>
        <taxon>Viridiplantae</taxon>
        <taxon>Streptophyta</taxon>
        <taxon>Embryophyta</taxon>
        <taxon>Tracheophyta</taxon>
        <taxon>Spermatophyta</taxon>
        <taxon>Magnoliopsida</taxon>
        <taxon>eudicotyledons</taxon>
        <taxon>Gunneridae</taxon>
        <taxon>Pentapetalae</taxon>
        <taxon>rosids</taxon>
        <taxon>malvids</taxon>
        <taxon>Brassicales</taxon>
        <taxon>Brassicaceae</taxon>
        <taxon>Brassiceae</taxon>
        <taxon>Brassica</taxon>
    </lineage>
</organism>